<dbReference type="EMBL" id="JABFTP020000103">
    <property type="protein sequence ID" value="KAL3276796.1"/>
    <property type="molecule type" value="Genomic_DNA"/>
</dbReference>
<organism evidence="1 2">
    <name type="scientific">Cryptolaemus montrouzieri</name>
    <dbReference type="NCBI Taxonomy" id="559131"/>
    <lineage>
        <taxon>Eukaryota</taxon>
        <taxon>Metazoa</taxon>
        <taxon>Ecdysozoa</taxon>
        <taxon>Arthropoda</taxon>
        <taxon>Hexapoda</taxon>
        <taxon>Insecta</taxon>
        <taxon>Pterygota</taxon>
        <taxon>Neoptera</taxon>
        <taxon>Endopterygota</taxon>
        <taxon>Coleoptera</taxon>
        <taxon>Polyphaga</taxon>
        <taxon>Cucujiformia</taxon>
        <taxon>Coccinelloidea</taxon>
        <taxon>Coccinellidae</taxon>
        <taxon>Scymninae</taxon>
        <taxon>Scymnini</taxon>
        <taxon>Cryptolaemus</taxon>
    </lineage>
</organism>
<dbReference type="Proteomes" id="UP001516400">
    <property type="component" value="Unassembled WGS sequence"/>
</dbReference>
<evidence type="ECO:0000313" key="2">
    <source>
        <dbReference type="Proteomes" id="UP001516400"/>
    </source>
</evidence>
<sequence>ECVKILHGRTYCYGRYAGPQVLEDQVAYPIKQLNSDKALKKYGDNRLVDIMIHVLKALIE</sequence>
<protein>
    <submittedName>
        <fullName evidence="1">Uncharacterized protein</fullName>
    </submittedName>
</protein>
<feature type="non-terminal residue" evidence="1">
    <location>
        <position position="60"/>
    </location>
</feature>
<accession>A0ABD2NDR6</accession>
<gene>
    <name evidence="1" type="ORF">HHI36_012159</name>
</gene>
<comment type="caution">
    <text evidence="1">The sequence shown here is derived from an EMBL/GenBank/DDBJ whole genome shotgun (WGS) entry which is preliminary data.</text>
</comment>
<feature type="non-terminal residue" evidence="1">
    <location>
        <position position="1"/>
    </location>
</feature>
<dbReference type="AlphaFoldDB" id="A0ABD2NDR6"/>
<evidence type="ECO:0000313" key="1">
    <source>
        <dbReference type="EMBL" id="KAL3276796.1"/>
    </source>
</evidence>
<keyword evidence="2" id="KW-1185">Reference proteome</keyword>
<proteinExistence type="predicted"/>
<name>A0ABD2NDR6_9CUCU</name>
<reference evidence="1 2" key="1">
    <citation type="journal article" date="2021" name="BMC Biol.">
        <title>Horizontally acquired antibacterial genes associated with adaptive radiation of ladybird beetles.</title>
        <authorList>
            <person name="Li H.S."/>
            <person name="Tang X.F."/>
            <person name="Huang Y.H."/>
            <person name="Xu Z.Y."/>
            <person name="Chen M.L."/>
            <person name="Du X.Y."/>
            <person name="Qiu B.Y."/>
            <person name="Chen P.T."/>
            <person name="Zhang W."/>
            <person name="Slipinski A."/>
            <person name="Escalona H.E."/>
            <person name="Waterhouse R.M."/>
            <person name="Zwick A."/>
            <person name="Pang H."/>
        </authorList>
    </citation>
    <scope>NUCLEOTIDE SEQUENCE [LARGE SCALE GENOMIC DNA]</scope>
    <source>
        <strain evidence="1">SYSU2018</strain>
    </source>
</reference>